<dbReference type="InterPro" id="IPR036979">
    <property type="entry name" value="CM_dom_sf"/>
</dbReference>
<dbReference type="Gene3D" id="1.20.59.10">
    <property type="entry name" value="Chorismate mutase"/>
    <property type="match status" value="1"/>
</dbReference>
<dbReference type="PROSITE" id="PS00599">
    <property type="entry name" value="AA_TRANSFER_CLASS_2"/>
    <property type="match status" value="1"/>
</dbReference>
<dbReference type="Gene3D" id="3.40.640.10">
    <property type="entry name" value="Type I PLP-dependent aspartate aminotransferase-like (Major domain)"/>
    <property type="match status" value="1"/>
</dbReference>
<dbReference type="SUPFAM" id="SSF53383">
    <property type="entry name" value="PLP-dependent transferases"/>
    <property type="match status" value="1"/>
</dbReference>
<evidence type="ECO:0000256" key="3">
    <source>
        <dbReference type="ARBA" id="ARBA00022679"/>
    </source>
</evidence>
<dbReference type="EMBL" id="UINC01006050">
    <property type="protein sequence ID" value="SVA25160.1"/>
    <property type="molecule type" value="Genomic_DNA"/>
</dbReference>
<dbReference type="CDD" id="cd00609">
    <property type="entry name" value="AAT_like"/>
    <property type="match status" value="1"/>
</dbReference>
<evidence type="ECO:0000256" key="1">
    <source>
        <dbReference type="ARBA" id="ARBA00001933"/>
    </source>
</evidence>
<gene>
    <name evidence="6" type="ORF">METZ01_LOCUS78014</name>
</gene>
<dbReference type="SUPFAM" id="SSF48600">
    <property type="entry name" value="Chorismate mutase II"/>
    <property type="match status" value="1"/>
</dbReference>
<keyword evidence="2" id="KW-0032">Aminotransferase</keyword>
<dbReference type="InterPro" id="IPR036263">
    <property type="entry name" value="Chorismate_II_sf"/>
</dbReference>
<reference evidence="6" key="1">
    <citation type="submission" date="2018-05" db="EMBL/GenBank/DDBJ databases">
        <authorList>
            <person name="Lanie J.A."/>
            <person name="Ng W.-L."/>
            <person name="Kazmierczak K.M."/>
            <person name="Andrzejewski T.M."/>
            <person name="Davidsen T.M."/>
            <person name="Wayne K.J."/>
            <person name="Tettelin H."/>
            <person name="Glass J.I."/>
            <person name="Rusch D."/>
            <person name="Podicherti R."/>
            <person name="Tsui H.-C.T."/>
            <person name="Winkler M.E."/>
        </authorList>
    </citation>
    <scope>NUCLEOTIDE SEQUENCE</scope>
</reference>
<dbReference type="InterPro" id="IPR015421">
    <property type="entry name" value="PyrdxlP-dep_Trfase_major"/>
</dbReference>
<dbReference type="Gene3D" id="3.90.1150.10">
    <property type="entry name" value="Aspartate Aminotransferase, domain 1"/>
    <property type="match status" value="1"/>
</dbReference>
<evidence type="ECO:0000313" key="6">
    <source>
        <dbReference type="EMBL" id="SVA25160.1"/>
    </source>
</evidence>
<feature type="domain" description="Chorismate mutase" evidence="5">
    <location>
        <begin position="14"/>
        <end position="103"/>
    </location>
</feature>
<dbReference type="InterPro" id="IPR004839">
    <property type="entry name" value="Aminotransferase_I/II_large"/>
</dbReference>
<dbReference type="InterPro" id="IPR015422">
    <property type="entry name" value="PyrdxlP-dep_Trfase_small"/>
</dbReference>
<keyword evidence="3" id="KW-0808">Transferase</keyword>
<keyword evidence="4" id="KW-0663">Pyridoxal phosphate</keyword>
<accession>A0A381UAE5</accession>
<evidence type="ECO:0000259" key="5">
    <source>
        <dbReference type="PROSITE" id="PS51168"/>
    </source>
</evidence>
<sequence length="464" mass="52521">MIYDNIICKDILNIMTDNNLINLRGKINELDSRMLDLIDKRSQIVTEIRKFKDKNKSVVDSDREQEILDRLLSQSQGLYSKDSIIRIWRELFEASSRLQEQSSLAITTKRSIENIEIYKGGKATIASSKRIDGQTNVVKLSSNESAFGPSQKILSSTWNHNLNRYPEISGITLREEIAKLHQLEKDQIILGCGSDETLLFAALSFCQSGDEIIHAEHGFEMYPIIAKVIGAISKLAKEDNYKISVQSVCDQLTPATKVIYIANPNNPSGTYLSKKEIRELMSKIPRHVIVVLDGAYAEYVMEKDYDVDFSLVKEFDNIILTRTFSKAYGLAGIRLGWCYASPRVASILSRVKGPFNTNSLAQHMAIIALNDQDHIKMVTGQNKKNKEWFEGELKKLDIKFLPSYANFSFIESTKTDAAKMSETLLENGIIVRQLDSYNLPHCLRITIGTMEDMKKTIKALENIS</sequence>
<dbReference type="Pfam" id="PF01817">
    <property type="entry name" value="CM_2"/>
    <property type="match status" value="1"/>
</dbReference>
<dbReference type="InterPro" id="IPR015424">
    <property type="entry name" value="PyrdxlP-dep_Trfase"/>
</dbReference>
<organism evidence="6">
    <name type="scientific">marine metagenome</name>
    <dbReference type="NCBI Taxonomy" id="408172"/>
    <lineage>
        <taxon>unclassified sequences</taxon>
        <taxon>metagenomes</taxon>
        <taxon>ecological metagenomes</taxon>
    </lineage>
</organism>
<dbReference type="InterPro" id="IPR002701">
    <property type="entry name" value="CM_II_prokaryot"/>
</dbReference>
<dbReference type="Pfam" id="PF00155">
    <property type="entry name" value="Aminotran_1_2"/>
    <property type="match status" value="1"/>
</dbReference>
<dbReference type="HAMAP" id="MF_01023">
    <property type="entry name" value="HisC_aminotrans_2"/>
    <property type="match status" value="1"/>
</dbReference>
<dbReference type="InterPro" id="IPR005861">
    <property type="entry name" value="HisP_aminotrans"/>
</dbReference>
<dbReference type="AlphaFoldDB" id="A0A381UAE5"/>
<dbReference type="GO" id="GO:0030170">
    <property type="term" value="F:pyridoxal phosphate binding"/>
    <property type="evidence" value="ECO:0007669"/>
    <property type="project" value="InterPro"/>
</dbReference>
<dbReference type="InterPro" id="IPR050106">
    <property type="entry name" value="HistidinolP_aminotransfase"/>
</dbReference>
<dbReference type="GO" id="GO:0004400">
    <property type="term" value="F:histidinol-phosphate transaminase activity"/>
    <property type="evidence" value="ECO:0007669"/>
    <property type="project" value="InterPro"/>
</dbReference>
<protein>
    <recommendedName>
        <fullName evidence="5">Chorismate mutase domain-containing protein</fullName>
    </recommendedName>
</protein>
<proteinExistence type="inferred from homology"/>
<dbReference type="GO" id="GO:0004106">
    <property type="term" value="F:chorismate mutase activity"/>
    <property type="evidence" value="ECO:0007669"/>
    <property type="project" value="InterPro"/>
</dbReference>
<dbReference type="InterPro" id="IPR001917">
    <property type="entry name" value="Aminotrans_II_pyridoxalP_BS"/>
</dbReference>
<dbReference type="PROSITE" id="PS51168">
    <property type="entry name" value="CHORISMATE_MUT_2"/>
    <property type="match status" value="1"/>
</dbReference>
<dbReference type="PANTHER" id="PTHR43643">
    <property type="entry name" value="HISTIDINOL-PHOSPHATE AMINOTRANSFERASE 2"/>
    <property type="match status" value="1"/>
</dbReference>
<dbReference type="GO" id="GO:0046417">
    <property type="term" value="P:chorismate metabolic process"/>
    <property type="evidence" value="ECO:0007669"/>
    <property type="project" value="InterPro"/>
</dbReference>
<evidence type="ECO:0000256" key="2">
    <source>
        <dbReference type="ARBA" id="ARBA00022576"/>
    </source>
</evidence>
<dbReference type="PANTHER" id="PTHR43643:SF3">
    <property type="entry name" value="HISTIDINOL-PHOSPHATE AMINOTRANSFERASE"/>
    <property type="match status" value="1"/>
</dbReference>
<evidence type="ECO:0000256" key="4">
    <source>
        <dbReference type="ARBA" id="ARBA00022898"/>
    </source>
</evidence>
<name>A0A381UAE5_9ZZZZ</name>
<comment type="cofactor">
    <cofactor evidence="1">
        <name>pyridoxal 5'-phosphate</name>
        <dbReference type="ChEBI" id="CHEBI:597326"/>
    </cofactor>
</comment>
<dbReference type="NCBIfam" id="TIGR01141">
    <property type="entry name" value="hisC"/>
    <property type="match status" value="1"/>
</dbReference>
<dbReference type="GO" id="GO:0000105">
    <property type="term" value="P:L-histidine biosynthetic process"/>
    <property type="evidence" value="ECO:0007669"/>
    <property type="project" value="InterPro"/>
</dbReference>
<dbReference type="SMART" id="SM00830">
    <property type="entry name" value="CM_2"/>
    <property type="match status" value="1"/>
</dbReference>